<evidence type="ECO:0000259" key="2">
    <source>
        <dbReference type="Pfam" id="PF08666"/>
    </source>
</evidence>
<evidence type="ECO:0000313" key="4">
    <source>
        <dbReference type="Proteomes" id="UP000675664"/>
    </source>
</evidence>
<dbReference type="Gene3D" id="3.90.1210.10">
    <property type="entry name" value="Antifreeze-like/N-acetylneuraminic acid synthase C-terminal domain"/>
    <property type="match status" value="1"/>
</dbReference>
<sequence>MQQNNRISMEMKKAMAGIIVIIAALSLLFYWEGYGREHTKYEQVICASAEIQKGQTITDELLTEKSLPKDSLINGVIKDKSELDGTVAAQYIPAGAQVCRKMTYTNDFYIDTDRGESIYKLPAEWIDSRSAAVRRGDTIEIYLADGKQKLGEYMVAYVRDAQEREVSSAAGQEYADMLNRTDATGVIDHIEIIATQEEYEALYQVIGSTGQRLLIVQKAE</sequence>
<comment type="caution">
    <text evidence="3">The sequence shown here is derived from an EMBL/GenBank/DDBJ whole genome shotgun (WGS) entry which is preliminary data.</text>
</comment>
<name>A0A8J7VYV8_9FIRM</name>
<feature type="domain" description="SAF" evidence="2">
    <location>
        <begin position="44"/>
        <end position="97"/>
    </location>
</feature>
<dbReference type="CDD" id="cd11614">
    <property type="entry name" value="SAF_CpaB_FlgA_like"/>
    <property type="match status" value="1"/>
</dbReference>
<keyword evidence="1" id="KW-1133">Transmembrane helix</keyword>
<dbReference type="Proteomes" id="UP000675664">
    <property type="component" value="Unassembled WGS sequence"/>
</dbReference>
<keyword evidence="4" id="KW-1185">Reference proteome</keyword>
<protein>
    <submittedName>
        <fullName evidence="3">SAF domain-containing protein</fullName>
    </submittedName>
</protein>
<dbReference type="AlphaFoldDB" id="A0A8J7VYV8"/>
<keyword evidence="1" id="KW-0472">Membrane</keyword>
<organism evidence="3 4">
    <name type="scientific">Sinanaerobacter chloroacetimidivorans</name>
    <dbReference type="NCBI Taxonomy" id="2818044"/>
    <lineage>
        <taxon>Bacteria</taxon>
        <taxon>Bacillati</taxon>
        <taxon>Bacillota</taxon>
        <taxon>Clostridia</taxon>
        <taxon>Peptostreptococcales</taxon>
        <taxon>Anaerovoracaceae</taxon>
        <taxon>Sinanaerobacter</taxon>
    </lineage>
</organism>
<proteinExistence type="predicted"/>
<dbReference type="InterPro" id="IPR013974">
    <property type="entry name" value="SAF"/>
</dbReference>
<evidence type="ECO:0000313" key="3">
    <source>
        <dbReference type="EMBL" id="MBR0597662.1"/>
    </source>
</evidence>
<reference evidence="3" key="1">
    <citation type="submission" date="2021-04" db="EMBL/GenBank/DDBJ databases">
        <title>Sinoanaerobacter chloroacetimidivorans sp. nov., an obligate anaerobic bacterium isolated from anaerobic sludge.</title>
        <authorList>
            <person name="Bao Y."/>
        </authorList>
    </citation>
    <scope>NUCLEOTIDE SEQUENCE</scope>
    <source>
        <strain evidence="3">BAD-6</strain>
    </source>
</reference>
<gene>
    <name evidence="3" type="ORF">KCX82_07255</name>
</gene>
<accession>A0A8J7VYV8</accession>
<dbReference type="EMBL" id="JAGSND010000003">
    <property type="protein sequence ID" value="MBR0597662.1"/>
    <property type="molecule type" value="Genomic_DNA"/>
</dbReference>
<evidence type="ECO:0000256" key="1">
    <source>
        <dbReference type="SAM" id="Phobius"/>
    </source>
</evidence>
<dbReference type="Pfam" id="PF08666">
    <property type="entry name" value="SAF"/>
    <property type="match status" value="1"/>
</dbReference>
<reference evidence="3" key="2">
    <citation type="submission" date="2021-04" db="EMBL/GenBank/DDBJ databases">
        <authorList>
            <person name="Liu J."/>
        </authorList>
    </citation>
    <scope>NUCLEOTIDE SEQUENCE</scope>
    <source>
        <strain evidence="3">BAD-6</strain>
    </source>
</reference>
<keyword evidence="1" id="KW-0812">Transmembrane</keyword>
<feature type="transmembrane region" description="Helical" evidence="1">
    <location>
        <begin position="12"/>
        <end position="31"/>
    </location>
</feature>